<evidence type="ECO:0000259" key="1">
    <source>
        <dbReference type="Pfam" id="PF21321"/>
    </source>
</evidence>
<keyword evidence="3" id="KW-1185">Reference proteome</keyword>
<dbReference type="Pfam" id="PF21321">
    <property type="entry name" value="HTH_66"/>
    <property type="match status" value="1"/>
</dbReference>
<dbReference type="InterPro" id="IPR036388">
    <property type="entry name" value="WH-like_DNA-bd_sf"/>
</dbReference>
<dbReference type="EMBL" id="JACHWJ010000002">
    <property type="protein sequence ID" value="MBB2957534.1"/>
    <property type="molecule type" value="Genomic_DNA"/>
</dbReference>
<dbReference type="InterPro" id="IPR007367">
    <property type="entry name" value="DUF433"/>
</dbReference>
<organism evidence="2 3">
    <name type="scientific">Pseudoclavibacter helvolus</name>
    <dbReference type="NCBI Taxonomy" id="255205"/>
    <lineage>
        <taxon>Bacteria</taxon>
        <taxon>Bacillati</taxon>
        <taxon>Actinomycetota</taxon>
        <taxon>Actinomycetes</taxon>
        <taxon>Micrococcales</taxon>
        <taxon>Microbacteriaceae</taxon>
        <taxon>Pseudoclavibacter</taxon>
    </lineage>
</organism>
<dbReference type="Pfam" id="PF04255">
    <property type="entry name" value="DUF433"/>
    <property type="match status" value="1"/>
</dbReference>
<reference evidence="2 3" key="1">
    <citation type="submission" date="2020-08" db="EMBL/GenBank/DDBJ databases">
        <title>Sequencing the genomes of 1000 actinobacteria strains.</title>
        <authorList>
            <person name="Klenk H.-P."/>
        </authorList>
    </citation>
    <scope>NUCLEOTIDE SEQUENCE [LARGE SCALE GENOMIC DNA]</scope>
    <source>
        <strain evidence="2 3">DSM 20419</strain>
    </source>
</reference>
<dbReference type="Proteomes" id="UP000545286">
    <property type="component" value="Unassembled WGS sequence"/>
</dbReference>
<proteinExistence type="predicted"/>
<protein>
    <submittedName>
        <fullName evidence="2">Uncharacterized protein (DUF433 family)</fullName>
    </submittedName>
</protein>
<sequence length="224" mass="24583">MQTRLADPAYTLPLYGKSEAAQIVQAPSSSFARWANGQQFDQRDGQAGWTPPLLTGVTEGRGLTVPFDALAEAFIVESFRKAGLHMTRIRPAVEVLRKEMGLRQALLSDKLRTDGAEILYEKGENQLIVVRNGQGVFNEVVAEFLESIDYGDGFAQRIRLPFFEPIDVMVDPRLNGGQPTIARIGVSIHDVVGRVKAGESKRDVAEDYGLTAPEIRSLITRAAA</sequence>
<evidence type="ECO:0000313" key="3">
    <source>
        <dbReference type="Proteomes" id="UP000545286"/>
    </source>
</evidence>
<dbReference type="Gene3D" id="1.10.10.10">
    <property type="entry name" value="Winged helix-like DNA-binding domain superfamily/Winged helix DNA-binding domain"/>
    <property type="match status" value="1"/>
</dbReference>
<accession>A0A7W4UN75</accession>
<evidence type="ECO:0000313" key="2">
    <source>
        <dbReference type="EMBL" id="MBB2957534.1"/>
    </source>
</evidence>
<name>A0A7W4UN75_9MICO</name>
<dbReference type="InterPro" id="IPR009057">
    <property type="entry name" value="Homeodomain-like_sf"/>
</dbReference>
<comment type="caution">
    <text evidence="2">The sequence shown here is derived from an EMBL/GenBank/DDBJ whole genome shotgun (WGS) entry which is preliminary data.</text>
</comment>
<gene>
    <name evidence="2" type="ORF">FHX72_001671</name>
</gene>
<feature type="domain" description="Putative antitoxin VapB45-like DNA-binding HTH" evidence="1">
    <location>
        <begin position="13"/>
        <end position="93"/>
    </location>
</feature>
<dbReference type="SUPFAM" id="SSF46689">
    <property type="entry name" value="Homeodomain-like"/>
    <property type="match status" value="1"/>
</dbReference>
<dbReference type="AlphaFoldDB" id="A0A7W4UN75"/>
<dbReference type="RefSeq" id="WP_183624285.1">
    <property type="nucleotide sequence ID" value="NZ_JACHWJ010000002.1"/>
</dbReference>
<dbReference type="InterPro" id="IPR048708">
    <property type="entry name" value="VapB45-like_HTH"/>
</dbReference>